<gene>
    <name evidence="1" type="ORF">BDY21DRAFT_366795</name>
</gene>
<evidence type="ECO:0000313" key="2">
    <source>
        <dbReference type="Proteomes" id="UP000799766"/>
    </source>
</evidence>
<reference evidence="1" key="1">
    <citation type="journal article" date="2020" name="Stud. Mycol.">
        <title>101 Dothideomycetes genomes: a test case for predicting lifestyles and emergence of pathogens.</title>
        <authorList>
            <person name="Haridas S."/>
            <person name="Albert R."/>
            <person name="Binder M."/>
            <person name="Bloem J."/>
            <person name="Labutti K."/>
            <person name="Salamov A."/>
            <person name="Andreopoulos B."/>
            <person name="Baker S."/>
            <person name="Barry K."/>
            <person name="Bills G."/>
            <person name="Bluhm B."/>
            <person name="Cannon C."/>
            <person name="Castanera R."/>
            <person name="Culley D."/>
            <person name="Daum C."/>
            <person name="Ezra D."/>
            <person name="Gonzalez J."/>
            <person name="Henrissat B."/>
            <person name="Kuo A."/>
            <person name="Liang C."/>
            <person name="Lipzen A."/>
            <person name="Lutzoni F."/>
            <person name="Magnuson J."/>
            <person name="Mondo S."/>
            <person name="Nolan M."/>
            <person name="Ohm R."/>
            <person name="Pangilinan J."/>
            <person name="Park H.-J."/>
            <person name="Ramirez L."/>
            <person name="Alfaro M."/>
            <person name="Sun H."/>
            <person name="Tritt A."/>
            <person name="Yoshinaga Y."/>
            <person name="Zwiers L.-H."/>
            <person name="Turgeon B."/>
            <person name="Goodwin S."/>
            <person name="Spatafora J."/>
            <person name="Crous P."/>
            <person name="Grigoriev I."/>
        </authorList>
    </citation>
    <scope>NUCLEOTIDE SEQUENCE</scope>
    <source>
        <strain evidence="1">ATCC 16933</strain>
    </source>
</reference>
<dbReference type="OrthoDB" id="3939134at2759"/>
<protein>
    <submittedName>
        <fullName evidence="1">Uncharacterized protein</fullName>
    </submittedName>
</protein>
<evidence type="ECO:0000313" key="1">
    <source>
        <dbReference type="EMBL" id="KAF2453809.1"/>
    </source>
</evidence>
<sequence>MTEAMRPGRFAALTNFVIAYQSTNKIISLERVSNWEEKGDPTKGFAKPVRNEIIAQLKKIVPEFRRASKELLRHKQRKYEHAAERQRREREAILEAKAAEKAKRKNKWYALHVERLDVEPDPRRLGHLRMTERRHVDVDANGLPFERVAVFCPRNSRAYPLLNAEMQAEWSDEEKAALIDGLREYEGPEVFECIFQKYCRPGGPLRPYSVLQITTQAARLRKYFVGDNTADHGIESWMLNIPTFE</sequence>
<dbReference type="Proteomes" id="UP000799766">
    <property type="component" value="Unassembled WGS sequence"/>
</dbReference>
<dbReference type="AlphaFoldDB" id="A0A6A6NQ41"/>
<organism evidence="1 2">
    <name type="scientific">Lineolata rhizophorae</name>
    <dbReference type="NCBI Taxonomy" id="578093"/>
    <lineage>
        <taxon>Eukaryota</taxon>
        <taxon>Fungi</taxon>
        <taxon>Dikarya</taxon>
        <taxon>Ascomycota</taxon>
        <taxon>Pezizomycotina</taxon>
        <taxon>Dothideomycetes</taxon>
        <taxon>Dothideomycetes incertae sedis</taxon>
        <taxon>Lineolatales</taxon>
        <taxon>Lineolataceae</taxon>
        <taxon>Lineolata</taxon>
    </lineage>
</organism>
<name>A0A6A6NQ41_9PEZI</name>
<accession>A0A6A6NQ41</accession>
<dbReference type="EMBL" id="MU001695">
    <property type="protein sequence ID" value="KAF2453809.1"/>
    <property type="molecule type" value="Genomic_DNA"/>
</dbReference>
<proteinExistence type="predicted"/>
<keyword evidence="2" id="KW-1185">Reference proteome</keyword>